<evidence type="ECO:0000256" key="8">
    <source>
        <dbReference type="ARBA" id="ARBA00022801"/>
    </source>
</evidence>
<gene>
    <name evidence="15" type="primary">AlNc14C76G5106</name>
    <name evidence="15" type="ORF">ALNC14_058310</name>
</gene>
<keyword evidence="10 13" id="KW-0233">DNA recombination</keyword>
<dbReference type="GO" id="GO:0048476">
    <property type="term" value="C:Holliday junction resolvase complex"/>
    <property type="evidence" value="ECO:0007669"/>
    <property type="project" value="UniProtKB-UniRule"/>
</dbReference>
<dbReference type="PANTHER" id="PTHR13451:SF0">
    <property type="entry name" value="CROSSOVER JUNCTION ENDONUCLEASE MUS81"/>
    <property type="match status" value="1"/>
</dbReference>
<name>F0WEQ6_9STRA</name>
<sequence length="215" mass="24500">MRKRFAEQKQRLQACGLNHVVYLVEGSMSQQTTVMKGGLEDALCLTEFRDDFLVHMSQNADDTVAYLSAIHRRLLARFPRAQCLNPELAALCPSRFLSSVSTSFATLFATPPISFAEFNRKFQKRANFSASEMYQRMLTQIPSLSTAKIAAIVHHHKTFDQLIASMQSIDQLDQEKDASVSRLCQIRYGEKNQLLDARTRNIIRILFQSDDYNVS</sequence>
<evidence type="ECO:0000256" key="2">
    <source>
        <dbReference type="ARBA" id="ARBA00004123"/>
    </source>
</evidence>
<evidence type="ECO:0000256" key="7">
    <source>
        <dbReference type="ARBA" id="ARBA00022763"/>
    </source>
</evidence>
<evidence type="ECO:0000256" key="6">
    <source>
        <dbReference type="ARBA" id="ARBA00022759"/>
    </source>
</evidence>
<reference evidence="15" key="1">
    <citation type="journal article" date="2011" name="PLoS Biol.">
        <title>Gene gain and loss during evolution of obligate parasitism in the white rust pathogen of Arabidopsis thaliana.</title>
        <authorList>
            <person name="Kemen E."/>
            <person name="Gardiner A."/>
            <person name="Schultz-Larsen T."/>
            <person name="Kemen A.C."/>
            <person name="Balmuth A.L."/>
            <person name="Robert-Seilaniantz A."/>
            <person name="Bailey K."/>
            <person name="Holub E."/>
            <person name="Studholme D.J."/>
            <person name="Maclean D."/>
            <person name="Jones J.D."/>
        </authorList>
    </citation>
    <scope>NUCLEOTIDE SEQUENCE</scope>
</reference>
<comment type="similarity">
    <text evidence="3 13">Belongs to the XPF family.</text>
</comment>
<keyword evidence="7 13" id="KW-0227">DNA damage</keyword>
<dbReference type="InterPro" id="IPR006166">
    <property type="entry name" value="ERCC4_domain"/>
</dbReference>
<dbReference type="Pfam" id="PF02732">
    <property type="entry name" value="ERCC4"/>
    <property type="match status" value="1"/>
</dbReference>
<comment type="subunit">
    <text evidence="13">Interacts with EME1.</text>
</comment>
<keyword evidence="4 13" id="KW-0540">Nuclease</keyword>
<dbReference type="GO" id="GO:0031573">
    <property type="term" value="P:mitotic intra-S DNA damage checkpoint signaling"/>
    <property type="evidence" value="ECO:0007669"/>
    <property type="project" value="TreeGrafter"/>
</dbReference>
<comment type="subcellular location">
    <subcellularLocation>
        <location evidence="2 13">Nucleus</location>
    </subcellularLocation>
</comment>
<dbReference type="Gene3D" id="3.40.50.10130">
    <property type="match status" value="1"/>
</dbReference>
<evidence type="ECO:0000256" key="1">
    <source>
        <dbReference type="ARBA" id="ARBA00001946"/>
    </source>
</evidence>
<dbReference type="EMBL" id="FR824121">
    <property type="protein sequence ID" value="CCA19688.1"/>
    <property type="molecule type" value="Genomic_DNA"/>
</dbReference>
<keyword evidence="11 13" id="KW-0234">DNA repair</keyword>
<dbReference type="GO" id="GO:0003677">
    <property type="term" value="F:DNA binding"/>
    <property type="evidence" value="ECO:0007669"/>
    <property type="project" value="UniProtKB-UniRule"/>
</dbReference>
<comment type="cofactor">
    <cofactor evidence="1 13">
        <name>Mg(2+)</name>
        <dbReference type="ChEBI" id="CHEBI:18420"/>
    </cofactor>
</comment>
<proteinExistence type="inferred from homology"/>
<accession>F0WEQ6</accession>
<evidence type="ECO:0000256" key="13">
    <source>
        <dbReference type="RuleBase" id="RU369042"/>
    </source>
</evidence>
<dbReference type="GO" id="GO:0000727">
    <property type="term" value="P:double-strand break repair via break-induced replication"/>
    <property type="evidence" value="ECO:0007669"/>
    <property type="project" value="UniProtKB-UniRule"/>
</dbReference>
<evidence type="ECO:0000256" key="5">
    <source>
        <dbReference type="ARBA" id="ARBA00022723"/>
    </source>
</evidence>
<protein>
    <recommendedName>
        <fullName evidence="13">Crossover junction endonuclease MUS81</fullName>
        <ecNumber evidence="13">3.1.22.-</ecNumber>
    </recommendedName>
</protein>
<dbReference type="GO" id="GO:0008821">
    <property type="term" value="F:crossover junction DNA endonuclease activity"/>
    <property type="evidence" value="ECO:0007669"/>
    <property type="project" value="UniProtKB-UniRule"/>
</dbReference>
<dbReference type="GO" id="GO:0005634">
    <property type="term" value="C:nucleus"/>
    <property type="evidence" value="ECO:0007669"/>
    <property type="project" value="UniProtKB-SubCell"/>
</dbReference>
<dbReference type="AlphaFoldDB" id="F0WEQ6"/>
<dbReference type="EC" id="3.1.22.-" evidence="13"/>
<dbReference type="PANTHER" id="PTHR13451">
    <property type="entry name" value="CLASS II CROSSOVER JUNCTION ENDONUCLEASE MUS81"/>
    <property type="match status" value="1"/>
</dbReference>
<evidence type="ECO:0000256" key="4">
    <source>
        <dbReference type="ARBA" id="ARBA00022722"/>
    </source>
</evidence>
<evidence type="ECO:0000259" key="14">
    <source>
        <dbReference type="Pfam" id="PF02732"/>
    </source>
</evidence>
<dbReference type="InterPro" id="IPR042530">
    <property type="entry name" value="EME1/EME2_C"/>
</dbReference>
<evidence type="ECO:0000256" key="3">
    <source>
        <dbReference type="ARBA" id="ARBA00010015"/>
    </source>
</evidence>
<evidence type="ECO:0000256" key="11">
    <source>
        <dbReference type="ARBA" id="ARBA00023204"/>
    </source>
</evidence>
<reference evidence="15" key="2">
    <citation type="submission" date="2011-02" db="EMBL/GenBank/DDBJ databases">
        <authorList>
            <person name="MacLean D."/>
        </authorList>
    </citation>
    <scope>NUCLEOTIDE SEQUENCE</scope>
</reference>
<dbReference type="GO" id="GO:0000712">
    <property type="term" value="P:resolution of meiotic recombination intermediates"/>
    <property type="evidence" value="ECO:0007669"/>
    <property type="project" value="TreeGrafter"/>
</dbReference>
<keyword evidence="6 13" id="KW-0255">Endonuclease</keyword>
<dbReference type="InterPro" id="IPR011335">
    <property type="entry name" value="Restrct_endonuc-II-like"/>
</dbReference>
<organism evidence="15">
    <name type="scientific">Albugo laibachii Nc14</name>
    <dbReference type="NCBI Taxonomy" id="890382"/>
    <lineage>
        <taxon>Eukaryota</taxon>
        <taxon>Sar</taxon>
        <taxon>Stramenopiles</taxon>
        <taxon>Oomycota</taxon>
        <taxon>Peronosporomycetes</taxon>
        <taxon>Albuginales</taxon>
        <taxon>Albuginaceae</taxon>
        <taxon>Albugo</taxon>
    </lineage>
</organism>
<evidence type="ECO:0000256" key="10">
    <source>
        <dbReference type="ARBA" id="ARBA00023172"/>
    </source>
</evidence>
<keyword evidence="8 13" id="KW-0378">Hydrolase</keyword>
<dbReference type="HOGENOM" id="CLU_1285321_0_0_1"/>
<keyword evidence="5 13" id="KW-0479">Metal-binding</keyword>
<keyword evidence="9 13" id="KW-0460">Magnesium</keyword>
<evidence type="ECO:0000256" key="9">
    <source>
        <dbReference type="ARBA" id="ARBA00022842"/>
    </source>
</evidence>
<dbReference type="SUPFAM" id="SSF52980">
    <property type="entry name" value="Restriction endonuclease-like"/>
    <property type="match status" value="1"/>
</dbReference>
<evidence type="ECO:0000313" key="15">
    <source>
        <dbReference type="EMBL" id="CCA19688.1"/>
    </source>
</evidence>
<feature type="domain" description="ERCC4" evidence="14">
    <location>
        <begin position="3"/>
        <end position="69"/>
    </location>
</feature>
<dbReference type="GO" id="GO:0006308">
    <property type="term" value="P:DNA catabolic process"/>
    <property type="evidence" value="ECO:0007669"/>
    <property type="project" value="UniProtKB-UniRule"/>
</dbReference>
<evidence type="ECO:0000256" key="12">
    <source>
        <dbReference type="ARBA" id="ARBA00023242"/>
    </source>
</evidence>
<dbReference type="Gene3D" id="1.10.150.670">
    <property type="entry name" value="Crossover junction endonuclease EME1, DNA-binding domain"/>
    <property type="match status" value="1"/>
</dbReference>
<dbReference type="InterPro" id="IPR033309">
    <property type="entry name" value="Mus81"/>
</dbReference>
<dbReference type="GO" id="GO:0046872">
    <property type="term" value="F:metal ion binding"/>
    <property type="evidence" value="ECO:0007669"/>
    <property type="project" value="UniProtKB-UniRule"/>
</dbReference>
<comment type="function">
    <text evidence="13">Interacts with EME1 to form a DNA structure-specific endonuclease with substrate preference for branched DNA structures with a 5'-end at the branch nick. Typical substrates include 3'-flap structures, D-loops, replication forks and nicked Holliday junctions. May be required in mitosis for the processing of stalled or collapsed replication fork intermediates. May be required in meiosis for the repair of meiosis-specific double strand breaks subsequent to single-end invasion (SEI).</text>
</comment>
<keyword evidence="12 13" id="KW-0539">Nucleus</keyword>
<dbReference type="GO" id="GO:0048257">
    <property type="term" value="F:3'-flap endonuclease activity"/>
    <property type="evidence" value="ECO:0007669"/>
    <property type="project" value="TreeGrafter"/>
</dbReference>